<gene>
    <name evidence="1" type="ORF">KF715C_pC60</name>
</gene>
<reference evidence="1 2" key="1">
    <citation type="submission" date="2015-11" db="EMBL/GenBank/DDBJ databases">
        <title>Complete genome sequencing of a biphenyl-degrading bacterium, Pseudomonas putida KF715 (=NBRC110667).</title>
        <authorList>
            <person name="Suenaga H."/>
            <person name="Fujihara N."/>
            <person name="Watanabe T."/>
            <person name="Hirose J."/>
            <person name="Kimura N."/>
            <person name="Yamazoe A."/>
            <person name="Hosoyama A."/>
            <person name="Shimodaira J."/>
            <person name="Furukawa K."/>
        </authorList>
    </citation>
    <scope>NUCLEOTIDE SEQUENCE [LARGE SCALE GENOMIC DNA]</scope>
    <source>
        <strain evidence="1 2">KF715</strain>
        <plasmid evidence="2">Plasmid pkf715c dna</plasmid>
    </source>
</reference>
<protein>
    <submittedName>
        <fullName evidence="1">Uncharacterized protein</fullName>
    </submittedName>
</protein>
<dbReference type="Proteomes" id="UP000218731">
    <property type="component" value="Plasmid pKF715C"/>
</dbReference>
<evidence type="ECO:0000313" key="1">
    <source>
        <dbReference type="EMBL" id="BAW27439.1"/>
    </source>
</evidence>
<organism evidence="1 2">
    <name type="scientific">Pseudomonas putida</name>
    <name type="common">Arthrobacter siderocapsulatus</name>
    <dbReference type="NCBI Taxonomy" id="303"/>
    <lineage>
        <taxon>Bacteria</taxon>
        <taxon>Pseudomonadati</taxon>
        <taxon>Pseudomonadota</taxon>
        <taxon>Gammaproteobacteria</taxon>
        <taxon>Pseudomonadales</taxon>
        <taxon>Pseudomonadaceae</taxon>
        <taxon>Pseudomonas</taxon>
    </lineage>
</organism>
<dbReference type="RefSeq" id="WP_096427171.1">
    <property type="nucleotide sequence ID" value="NZ_AP015032.1"/>
</dbReference>
<accession>A0A1L7NPN7</accession>
<name>A0A1L7NPN7_PSEPU</name>
<geneLocation type="plasmid" evidence="2">
    <name>pkf715c dna</name>
</geneLocation>
<dbReference type="AlphaFoldDB" id="A0A1L7NPN7"/>
<sequence length="101" mass="10572">MAADTQSLMDSPLAKGALKLAQTLAGAALIGLCSSAVAKLDGIQSSINGFGKDIALVQRDLALVKTNQEATAKDVSAMQTTVLQQGFELKQLRKEVDARGR</sequence>
<keyword evidence="1" id="KW-0614">Plasmid</keyword>
<proteinExistence type="predicted"/>
<dbReference type="EMBL" id="AP015032">
    <property type="protein sequence ID" value="BAW27439.1"/>
    <property type="molecule type" value="Genomic_DNA"/>
</dbReference>
<evidence type="ECO:0000313" key="2">
    <source>
        <dbReference type="Proteomes" id="UP000218731"/>
    </source>
</evidence>